<dbReference type="InterPro" id="IPR036864">
    <property type="entry name" value="Zn2-C6_fun-type_DNA-bd_sf"/>
</dbReference>
<protein>
    <submittedName>
        <fullName evidence="9">Acriflavine sensitivity control protein acr-2</fullName>
    </submittedName>
</protein>
<keyword evidence="6" id="KW-0539">Nucleus</keyword>
<keyword evidence="4" id="KW-0238">DNA-binding</keyword>
<evidence type="ECO:0000256" key="6">
    <source>
        <dbReference type="ARBA" id="ARBA00023242"/>
    </source>
</evidence>
<dbReference type="Pfam" id="PF00172">
    <property type="entry name" value="Zn_clus"/>
    <property type="match status" value="1"/>
</dbReference>
<dbReference type="InterPro" id="IPR021858">
    <property type="entry name" value="Fun_TF"/>
</dbReference>
<dbReference type="SUPFAM" id="SSF57701">
    <property type="entry name" value="Zn2/Cys6 DNA-binding domain"/>
    <property type="match status" value="1"/>
</dbReference>
<dbReference type="GO" id="GO:0000976">
    <property type="term" value="F:transcription cis-regulatory region binding"/>
    <property type="evidence" value="ECO:0007669"/>
    <property type="project" value="TreeGrafter"/>
</dbReference>
<evidence type="ECO:0000256" key="1">
    <source>
        <dbReference type="ARBA" id="ARBA00004123"/>
    </source>
</evidence>
<evidence type="ECO:0000256" key="2">
    <source>
        <dbReference type="ARBA" id="ARBA00022833"/>
    </source>
</evidence>
<gene>
    <name evidence="9" type="ORF">QBC41DRAFT_58087</name>
</gene>
<evidence type="ECO:0000313" key="10">
    <source>
        <dbReference type="Proteomes" id="UP001174997"/>
    </source>
</evidence>
<keyword evidence="2" id="KW-0862">Zinc</keyword>
<dbReference type="Gene3D" id="4.10.240.10">
    <property type="entry name" value="Zn(2)-C6 fungal-type DNA-binding domain"/>
    <property type="match status" value="1"/>
</dbReference>
<evidence type="ECO:0000256" key="4">
    <source>
        <dbReference type="ARBA" id="ARBA00023125"/>
    </source>
</evidence>
<dbReference type="GO" id="GO:0000981">
    <property type="term" value="F:DNA-binding transcription factor activity, RNA polymerase II-specific"/>
    <property type="evidence" value="ECO:0007669"/>
    <property type="project" value="InterPro"/>
</dbReference>
<dbReference type="Proteomes" id="UP001174997">
    <property type="component" value="Unassembled WGS sequence"/>
</dbReference>
<feature type="region of interest" description="Disordered" evidence="7">
    <location>
        <begin position="67"/>
        <end position="106"/>
    </location>
</feature>
<keyword evidence="5" id="KW-0804">Transcription</keyword>
<comment type="subcellular location">
    <subcellularLocation>
        <location evidence="1">Nucleus</location>
    </subcellularLocation>
</comment>
<keyword evidence="3" id="KW-0805">Transcription regulation</keyword>
<dbReference type="CDD" id="cd00067">
    <property type="entry name" value="GAL4"/>
    <property type="match status" value="1"/>
</dbReference>
<dbReference type="GO" id="GO:0008270">
    <property type="term" value="F:zinc ion binding"/>
    <property type="evidence" value="ECO:0007669"/>
    <property type="project" value="InterPro"/>
</dbReference>
<reference evidence="9" key="1">
    <citation type="submission" date="2023-06" db="EMBL/GenBank/DDBJ databases">
        <title>Genome-scale phylogeny and comparative genomics of the fungal order Sordariales.</title>
        <authorList>
            <consortium name="Lawrence Berkeley National Laboratory"/>
            <person name="Hensen N."/>
            <person name="Bonometti L."/>
            <person name="Westerberg I."/>
            <person name="Brannstrom I.O."/>
            <person name="Guillou S."/>
            <person name="Cros-Aarteil S."/>
            <person name="Calhoun S."/>
            <person name="Haridas S."/>
            <person name="Kuo A."/>
            <person name="Mondo S."/>
            <person name="Pangilinan J."/>
            <person name="Riley R."/>
            <person name="Labutti K."/>
            <person name="Andreopoulos B."/>
            <person name="Lipzen A."/>
            <person name="Chen C."/>
            <person name="Yanf M."/>
            <person name="Daum C."/>
            <person name="Ng V."/>
            <person name="Clum A."/>
            <person name="Steindorff A."/>
            <person name="Ohm R."/>
            <person name="Martin F."/>
            <person name="Silar P."/>
            <person name="Natvig D."/>
            <person name="Lalanne C."/>
            <person name="Gautier V."/>
            <person name="Ament-Velasquez S.L."/>
            <person name="Kruys A."/>
            <person name="Hutchinson M.I."/>
            <person name="Powell A.J."/>
            <person name="Barry K."/>
            <person name="Miller A.N."/>
            <person name="Grigoriev I.V."/>
            <person name="Debuchy R."/>
            <person name="Gladieux P."/>
            <person name="Thoren M.H."/>
            <person name="Johannesson H."/>
        </authorList>
    </citation>
    <scope>NUCLEOTIDE SEQUENCE</scope>
    <source>
        <strain evidence="9">CBS 307.81</strain>
    </source>
</reference>
<comment type="caution">
    <text evidence="9">The sequence shown here is derived from an EMBL/GenBank/DDBJ whole genome shotgun (WGS) entry which is preliminary data.</text>
</comment>
<evidence type="ECO:0000259" key="8">
    <source>
        <dbReference type="PROSITE" id="PS50048"/>
    </source>
</evidence>
<dbReference type="Pfam" id="PF11951">
    <property type="entry name" value="Fungal_trans_2"/>
    <property type="match status" value="1"/>
</dbReference>
<dbReference type="EMBL" id="JAULSY010000022">
    <property type="protein sequence ID" value="KAK0671261.1"/>
    <property type="molecule type" value="Genomic_DNA"/>
</dbReference>
<feature type="region of interest" description="Disordered" evidence="7">
    <location>
        <begin position="119"/>
        <end position="143"/>
    </location>
</feature>
<proteinExistence type="predicted"/>
<keyword evidence="10" id="KW-1185">Reference proteome</keyword>
<feature type="compositionally biased region" description="Low complexity" evidence="7">
    <location>
        <begin position="77"/>
        <end position="103"/>
    </location>
</feature>
<dbReference type="SMART" id="SM00066">
    <property type="entry name" value="GAL4"/>
    <property type="match status" value="1"/>
</dbReference>
<organism evidence="9 10">
    <name type="scientific">Cercophora samala</name>
    <dbReference type="NCBI Taxonomy" id="330535"/>
    <lineage>
        <taxon>Eukaryota</taxon>
        <taxon>Fungi</taxon>
        <taxon>Dikarya</taxon>
        <taxon>Ascomycota</taxon>
        <taxon>Pezizomycotina</taxon>
        <taxon>Sordariomycetes</taxon>
        <taxon>Sordariomycetidae</taxon>
        <taxon>Sordariales</taxon>
        <taxon>Lasiosphaeriaceae</taxon>
        <taxon>Cercophora</taxon>
    </lineage>
</organism>
<evidence type="ECO:0000313" key="9">
    <source>
        <dbReference type="EMBL" id="KAK0671261.1"/>
    </source>
</evidence>
<sequence>MPEPKRTPPSTGVAQQKACHNCRRRRLRCDKSVPSCHKCSINGEECLGYGTFFRWANAPAVRGRLALPKPKKEPLKSRTSSLASPAPLPSTSTVSPSDSHSPLASRSVSLLASPLKSRTSSLASPAPLPSTSTVSPSDSHSPLASRSVSLLASPLVSPLVSPVSPASSTSESGYEAKPLSRAELMAINREVQAMEDEETATFTLVHPSLLDPFHSALDRKSKHYIHHFSNAVCRDLVSIDQQSRNPFRAMIPLTGRFDYLQSIIIATGAMHLATLQNYHNRRPGGPELVDALVAKGKAVSALKRVVAGAGNGVTPTSQAMILAAIVFFVNLDLIDNGKGSWQAHIEAASTLMTSIQKQVASGGAENRMVIDDSLMRLVDAIAADCLTYRIFGTTISGVDTSWAESMEQSDLFSVLSRAEAHSYHCCPPVMLETILATSRLFHDHTSPPEKKVKRALELLGRAKRFDVVDWVYAIQGLSLEQDDLSVRVSLARAHRAAACLYILLCVPDALEPLGLVSLEPLVMELRGYIAEVPLDHVLLKGIVWPVFLAGAQTTEASQRVWYVERLESVWAKNPWICPWGYIRTAIEMMREIWEARDAMEMAGLGDLGGWNWLAAMKSRREQCLIV</sequence>
<evidence type="ECO:0000256" key="5">
    <source>
        <dbReference type="ARBA" id="ARBA00023163"/>
    </source>
</evidence>
<dbReference type="InterPro" id="IPR001138">
    <property type="entry name" value="Zn2Cys6_DnaBD"/>
</dbReference>
<dbReference type="GO" id="GO:0045944">
    <property type="term" value="P:positive regulation of transcription by RNA polymerase II"/>
    <property type="evidence" value="ECO:0007669"/>
    <property type="project" value="TreeGrafter"/>
</dbReference>
<evidence type="ECO:0000256" key="7">
    <source>
        <dbReference type="SAM" id="MobiDB-lite"/>
    </source>
</evidence>
<name>A0AA39ZHQ9_9PEZI</name>
<feature type="domain" description="Zn(2)-C6 fungal-type" evidence="8">
    <location>
        <begin position="18"/>
        <end position="46"/>
    </location>
</feature>
<dbReference type="PANTHER" id="PTHR37534:SF51">
    <property type="entry name" value="ACRIFLAVINE SENSITIVITY CONTROL PROTEIN ACR-2"/>
    <property type="match status" value="1"/>
</dbReference>
<dbReference type="PROSITE" id="PS00463">
    <property type="entry name" value="ZN2_CY6_FUNGAL_1"/>
    <property type="match status" value="1"/>
</dbReference>
<dbReference type="AlphaFoldDB" id="A0AA39ZHQ9"/>
<dbReference type="PROSITE" id="PS50048">
    <property type="entry name" value="ZN2_CY6_FUNGAL_2"/>
    <property type="match status" value="1"/>
</dbReference>
<dbReference type="PANTHER" id="PTHR37534">
    <property type="entry name" value="TRANSCRIPTIONAL ACTIVATOR PROTEIN UGA3"/>
    <property type="match status" value="1"/>
</dbReference>
<dbReference type="GO" id="GO:0005634">
    <property type="term" value="C:nucleus"/>
    <property type="evidence" value="ECO:0007669"/>
    <property type="project" value="UniProtKB-SubCell"/>
</dbReference>
<accession>A0AA39ZHQ9</accession>
<evidence type="ECO:0000256" key="3">
    <source>
        <dbReference type="ARBA" id="ARBA00023015"/>
    </source>
</evidence>